<evidence type="ECO:0000313" key="3">
    <source>
        <dbReference type="EMBL" id="MCU6748011.1"/>
    </source>
</evidence>
<accession>A0ABT2TDE8</accession>
<dbReference type="PANTHER" id="PTHR33877">
    <property type="entry name" value="SLL1193 PROTEIN"/>
    <property type="match status" value="1"/>
</dbReference>
<dbReference type="InterPro" id="IPR002711">
    <property type="entry name" value="HNH"/>
</dbReference>
<keyword evidence="3" id="KW-0255">Endonuclease</keyword>
<comment type="caution">
    <text evidence="3">The sequence shown here is derived from an EMBL/GenBank/DDBJ whole genome shotgun (WGS) entry which is preliminary data.</text>
</comment>
<dbReference type="Proteomes" id="UP001652394">
    <property type="component" value="Unassembled WGS sequence"/>
</dbReference>
<evidence type="ECO:0000256" key="1">
    <source>
        <dbReference type="SAM" id="Phobius"/>
    </source>
</evidence>
<dbReference type="Pfam" id="PF01844">
    <property type="entry name" value="HNH"/>
    <property type="match status" value="1"/>
</dbReference>
<keyword evidence="3" id="KW-0540">Nuclease</keyword>
<sequence>MGCLGWMLLVGIIGALIQVLPYIIGILIVIGIIYLIAKGNILEFFRKYKLKKFEKKYYISEEFTNLKQRIKKYVDNCNDLNDHIKNLKDIHLGIDQRDYGKANYFDTSDYNYKRPEYQKHSNDEYVYNCSRSICDNARQQPFKYVCKYFDINETEEELSKFEALLNNFEAAIDGSKLLDKEKDKILYDIRNEIPEIIKKYGYNRFQYELGFNSISFDEIEFPKYTFQYVSPGGNASTQCDVVMDIDNLNRFIQYLSEKIKFRNSVQGQRALMTSALRRKILDRDNYTCQNCGNSTYKEPNLLLEIDHKIPLSKGGMTTEDNLQVLCWRCNRSKGNKILE</sequence>
<dbReference type="RefSeq" id="WP_267304118.1">
    <property type="nucleotide sequence ID" value="NZ_JAOQJX010000015.1"/>
</dbReference>
<dbReference type="GO" id="GO:0004519">
    <property type="term" value="F:endonuclease activity"/>
    <property type="evidence" value="ECO:0007669"/>
    <property type="project" value="UniProtKB-KW"/>
</dbReference>
<protein>
    <submittedName>
        <fullName evidence="3">HNH endonuclease</fullName>
    </submittedName>
</protein>
<keyword evidence="3" id="KW-0378">Hydrolase</keyword>
<evidence type="ECO:0000259" key="2">
    <source>
        <dbReference type="SMART" id="SM00507"/>
    </source>
</evidence>
<dbReference type="CDD" id="cd00085">
    <property type="entry name" value="HNHc"/>
    <property type="match status" value="1"/>
</dbReference>
<keyword evidence="1" id="KW-1133">Transmembrane helix</keyword>
<proteinExistence type="predicted"/>
<dbReference type="InterPro" id="IPR052892">
    <property type="entry name" value="NA-targeting_endonuclease"/>
</dbReference>
<dbReference type="PANTHER" id="PTHR33877:SF1">
    <property type="entry name" value="TYPE IV METHYL-DIRECTED RESTRICTION ENZYME ECOKMCRA"/>
    <property type="match status" value="1"/>
</dbReference>
<dbReference type="SMART" id="SM00507">
    <property type="entry name" value="HNHc"/>
    <property type="match status" value="1"/>
</dbReference>
<evidence type="ECO:0000313" key="4">
    <source>
        <dbReference type="Proteomes" id="UP001652394"/>
    </source>
</evidence>
<keyword evidence="1" id="KW-0472">Membrane</keyword>
<keyword evidence="4" id="KW-1185">Reference proteome</keyword>
<feature type="transmembrane region" description="Helical" evidence="1">
    <location>
        <begin position="6"/>
        <end position="37"/>
    </location>
</feature>
<dbReference type="EMBL" id="JAOQJX010000015">
    <property type="protein sequence ID" value="MCU6748011.1"/>
    <property type="molecule type" value="Genomic_DNA"/>
</dbReference>
<dbReference type="Gene3D" id="1.10.30.50">
    <property type="match status" value="1"/>
</dbReference>
<organism evidence="3 4">
    <name type="scientific">Faecalicatena acetigenes</name>
    <dbReference type="NCBI Taxonomy" id="2981790"/>
    <lineage>
        <taxon>Bacteria</taxon>
        <taxon>Bacillati</taxon>
        <taxon>Bacillota</taxon>
        <taxon>Clostridia</taxon>
        <taxon>Lachnospirales</taxon>
        <taxon>Lachnospiraceae</taxon>
        <taxon>Faecalicatena</taxon>
    </lineage>
</organism>
<reference evidence="3 4" key="1">
    <citation type="journal article" date="2021" name="ISME Commun">
        <title>Automated analysis of genomic sequences facilitates high-throughput and comprehensive description of bacteria.</title>
        <authorList>
            <person name="Hitch T.C.A."/>
        </authorList>
    </citation>
    <scope>NUCLEOTIDE SEQUENCE [LARGE SCALE GENOMIC DNA]</scope>
    <source>
        <strain evidence="3 4">H2_18</strain>
    </source>
</reference>
<dbReference type="InterPro" id="IPR003615">
    <property type="entry name" value="HNH_nuc"/>
</dbReference>
<keyword evidence="1" id="KW-0812">Transmembrane</keyword>
<gene>
    <name evidence="3" type="ORF">OCV51_10165</name>
</gene>
<feature type="domain" description="HNH nuclease" evidence="2">
    <location>
        <begin position="275"/>
        <end position="331"/>
    </location>
</feature>
<name>A0ABT2TDE8_9FIRM</name>